<dbReference type="InterPro" id="IPR029044">
    <property type="entry name" value="Nucleotide-diphossugar_trans"/>
</dbReference>
<feature type="domain" description="Glycosyltransferase 2-like" evidence="1">
    <location>
        <begin position="2"/>
        <end position="124"/>
    </location>
</feature>
<dbReference type="CDD" id="cd00761">
    <property type="entry name" value="Glyco_tranf_GTA_type"/>
    <property type="match status" value="1"/>
</dbReference>
<evidence type="ECO:0000313" key="3">
    <source>
        <dbReference type="Proteomes" id="UP000190037"/>
    </source>
</evidence>
<sequence length="294" mass="33571">MMPYYGDVGLMQHAVRSVLAQTDRNWRLTVVDDGREKGVPEWFAALGDDRVRYLRNDQNLGVTGNFRKCVDLAEQDHMVMMGCDDVFLPNYVATIRELLRRYPDAGMIQPGVQVIDGRGLPTKTLVDQTKRRVYAPKIEGSRRFAGERLAVSLLRGNWLYFPSVCWRTKAVKAVNFREDLHVIQDLALVLDLLQGGEELVAAEEICFQYRRHAVSESALQAFDGRRFVEERGFFLDVADRMDGHGWHEAAKVARKHLSSRLHALTMMPMMVRSGNREGVRKLARHTFGSARHGR</sequence>
<dbReference type="PANTHER" id="PTHR43685:SF2">
    <property type="entry name" value="GLYCOSYLTRANSFERASE 2-LIKE DOMAIN-CONTAINING PROTEIN"/>
    <property type="match status" value="1"/>
</dbReference>
<proteinExistence type="predicted"/>
<dbReference type="PANTHER" id="PTHR43685">
    <property type="entry name" value="GLYCOSYLTRANSFERASE"/>
    <property type="match status" value="1"/>
</dbReference>
<name>A0A1T3NY14_9ACTN</name>
<keyword evidence="2" id="KW-0808">Transferase</keyword>
<reference evidence="2 3" key="1">
    <citation type="submission" date="2017-03" db="EMBL/GenBank/DDBJ databases">
        <title>Draft genome sequence of Streptomyces scabrisporus NF3, endophyte isolated from Amphipterygium adstringens.</title>
        <authorList>
            <person name="Vazquez M."/>
            <person name="Ceapa C.D."/>
            <person name="Rodriguez Luna D."/>
            <person name="Sanchez Esquivel S."/>
        </authorList>
    </citation>
    <scope>NUCLEOTIDE SEQUENCE [LARGE SCALE GENOMIC DNA]</scope>
    <source>
        <strain evidence="2 3">NF3</strain>
    </source>
</reference>
<dbReference type="Pfam" id="PF00535">
    <property type="entry name" value="Glycos_transf_2"/>
    <property type="match status" value="1"/>
</dbReference>
<dbReference type="RefSeq" id="WP_078976021.1">
    <property type="nucleotide sequence ID" value="NZ_MWQN01000001.1"/>
</dbReference>
<keyword evidence="3" id="KW-1185">Reference proteome</keyword>
<dbReference type="SUPFAM" id="SSF53448">
    <property type="entry name" value="Nucleotide-diphospho-sugar transferases"/>
    <property type="match status" value="1"/>
</dbReference>
<evidence type="ECO:0000313" key="2">
    <source>
        <dbReference type="EMBL" id="OPC81746.1"/>
    </source>
</evidence>
<dbReference type="InterPro" id="IPR001173">
    <property type="entry name" value="Glyco_trans_2-like"/>
</dbReference>
<dbReference type="Gene3D" id="3.90.550.10">
    <property type="entry name" value="Spore Coat Polysaccharide Biosynthesis Protein SpsA, Chain A"/>
    <property type="match status" value="1"/>
</dbReference>
<protein>
    <submittedName>
        <fullName evidence="2">Glycosyl transferase family 2</fullName>
    </submittedName>
</protein>
<organism evidence="2 3">
    <name type="scientific">Embleya scabrispora</name>
    <dbReference type="NCBI Taxonomy" id="159449"/>
    <lineage>
        <taxon>Bacteria</taxon>
        <taxon>Bacillati</taxon>
        <taxon>Actinomycetota</taxon>
        <taxon>Actinomycetes</taxon>
        <taxon>Kitasatosporales</taxon>
        <taxon>Streptomycetaceae</taxon>
        <taxon>Embleya</taxon>
    </lineage>
</organism>
<evidence type="ECO:0000259" key="1">
    <source>
        <dbReference type="Pfam" id="PF00535"/>
    </source>
</evidence>
<dbReference type="InterPro" id="IPR050834">
    <property type="entry name" value="Glycosyltransf_2"/>
</dbReference>
<comment type="caution">
    <text evidence="2">The sequence shown here is derived from an EMBL/GenBank/DDBJ whole genome shotgun (WGS) entry which is preliminary data.</text>
</comment>
<accession>A0A1T3NY14</accession>
<dbReference type="AlphaFoldDB" id="A0A1T3NY14"/>
<dbReference type="EMBL" id="MWQN01000001">
    <property type="protein sequence ID" value="OPC81746.1"/>
    <property type="molecule type" value="Genomic_DNA"/>
</dbReference>
<dbReference type="Proteomes" id="UP000190037">
    <property type="component" value="Unassembled WGS sequence"/>
</dbReference>
<dbReference type="GO" id="GO:0016740">
    <property type="term" value="F:transferase activity"/>
    <property type="evidence" value="ECO:0007669"/>
    <property type="project" value="UniProtKB-KW"/>
</dbReference>
<gene>
    <name evidence="2" type="ORF">B4N89_13075</name>
</gene>
<dbReference type="OrthoDB" id="3177103at2"/>
<dbReference type="STRING" id="159449.B4N89_13075"/>